<feature type="domain" description="F-box" evidence="2">
    <location>
        <begin position="73"/>
        <end position="128"/>
    </location>
</feature>
<dbReference type="SUPFAM" id="SSF52047">
    <property type="entry name" value="RNI-like"/>
    <property type="match status" value="1"/>
</dbReference>
<feature type="compositionally biased region" description="Polar residues" evidence="1">
    <location>
        <begin position="644"/>
        <end position="663"/>
    </location>
</feature>
<evidence type="ECO:0000256" key="1">
    <source>
        <dbReference type="SAM" id="MobiDB-lite"/>
    </source>
</evidence>
<evidence type="ECO:0000313" key="3">
    <source>
        <dbReference type="EMBL" id="TFK29649.1"/>
    </source>
</evidence>
<dbReference type="InterPro" id="IPR001810">
    <property type="entry name" value="F-box_dom"/>
</dbReference>
<dbReference type="Gene3D" id="3.80.10.10">
    <property type="entry name" value="Ribonuclease Inhibitor"/>
    <property type="match status" value="1"/>
</dbReference>
<dbReference type="SUPFAM" id="SSF81383">
    <property type="entry name" value="F-box domain"/>
    <property type="match status" value="1"/>
</dbReference>
<dbReference type="PANTHER" id="PTHR38926">
    <property type="entry name" value="F-BOX DOMAIN CONTAINING PROTEIN, EXPRESSED"/>
    <property type="match status" value="1"/>
</dbReference>
<name>A0A5C3L9E1_COPMA</name>
<proteinExistence type="predicted"/>
<dbReference type="OrthoDB" id="3156934at2759"/>
<organism evidence="3 4">
    <name type="scientific">Coprinopsis marcescibilis</name>
    <name type="common">Agaric fungus</name>
    <name type="synonym">Psathyrella marcescibilis</name>
    <dbReference type="NCBI Taxonomy" id="230819"/>
    <lineage>
        <taxon>Eukaryota</taxon>
        <taxon>Fungi</taxon>
        <taxon>Dikarya</taxon>
        <taxon>Basidiomycota</taxon>
        <taxon>Agaricomycotina</taxon>
        <taxon>Agaricomycetes</taxon>
        <taxon>Agaricomycetidae</taxon>
        <taxon>Agaricales</taxon>
        <taxon>Agaricineae</taxon>
        <taxon>Psathyrellaceae</taxon>
        <taxon>Coprinopsis</taxon>
    </lineage>
</organism>
<dbReference type="InterPro" id="IPR036047">
    <property type="entry name" value="F-box-like_dom_sf"/>
</dbReference>
<dbReference type="EMBL" id="ML210148">
    <property type="protein sequence ID" value="TFK29649.1"/>
    <property type="molecule type" value="Genomic_DNA"/>
</dbReference>
<reference evidence="3 4" key="1">
    <citation type="journal article" date="2019" name="Nat. Ecol. Evol.">
        <title>Megaphylogeny resolves global patterns of mushroom evolution.</title>
        <authorList>
            <person name="Varga T."/>
            <person name="Krizsan K."/>
            <person name="Foldi C."/>
            <person name="Dima B."/>
            <person name="Sanchez-Garcia M."/>
            <person name="Sanchez-Ramirez S."/>
            <person name="Szollosi G.J."/>
            <person name="Szarkandi J.G."/>
            <person name="Papp V."/>
            <person name="Albert L."/>
            <person name="Andreopoulos W."/>
            <person name="Angelini C."/>
            <person name="Antonin V."/>
            <person name="Barry K.W."/>
            <person name="Bougher N.L."/>
            <person name="Buchanan P."/>
            <person name="Buyck B."/>
            <person name="Bense V."/>
            <person name="Catcheside P."/>
            <person name="Chovatia M."/>
            <person name="Cooper J."/>
            <person name="Damon W."/>
            <person name="Desjardin D."/>
            <person name="Finy P."/>
            <person name="Geml J."/>
            <person name="Haridas S."/>
            <person name="Hughes K."/>
            <person name="Justo A."/>
            <person name="Karasinski D."/>
            <person name="Kautmanova I."/>
            <person name="Kiss B."/>
            <person name="Kocsube S."/>
            <person name="Kotiranta H."/>
            <person name="LaButti K.M."/>
            <person name="Lechner B.E."/>
            <person name="Liimatainen K."/>
            <person name="Lipzen A."/>
            <person name="Lukacs Z."/>
            <person name="Mihaltcheva S."/>
            <person name="Morgado L.N."/>
            <person name="Niskanen T."/>
            <person name="Noordeloos M.E."/>
            <person name="Ohm R.A."/>
            <person name="Ortiz-Santana B."/>
            <person name="Ovrebo C."/>
            <person name="Racz N."/>
            <person name="Riley R."/>
            <person name="Savchenko A."/>
            <person name="Shiryaev A."/>
            <person name="Soop K."/>
            <person name="Spirin V."/>
            <person name="Szebenyi C."/>
            <person name="Tomsovsky M."/>
            <person name="Tulloss R.E."/>
            <person name="Uehling J."/>
            <person name="Grigoriev I.V."/>
            <person name="Vagvolgyi C."/>
            <person name="Papp T."/>
            <person name="Martin F.M."/>
            <person name="Miettinen O."/>
            <person name="Hibbett D.S."/>
            <person name="Nagy L.G."/>
        </authorList>
    </citation>
    <scope>NUCLEOTIDE SEQUENCE [LARGE SCALE GENOMIC DNA]</scope>
    <source>
        <strain evidence="3 4">CBS 121175</strain>
    </source>
</reference>
<dbReference type="Proteomes" id="UP000307440">
    <property type="component" value="Unassembled WGS sequence"/>
</dbReference>
<dbReference type="AlphaFoldDB" id="A0A5C3L9E1"/>
<evidence type="ECO:0000259" key="2">
    <source>
        <dbReference type="Pfam" id="PF12937"/>
    </source>
</evidence>
<evidence type="ECO:0000313" key="4">
    <source>
        <dbReference type="Proteomes" id="UP000307440"/>
    </source>
</evidence>
<dbReference type="STRING" id="230819.A0A5C3L9E1"/>
<dbReference type="PANTHER" id="PTHR38926:SF5">
    <property type="entry name" value="F-BOX AND LEUCINE-RICH REPEAT PROTEIN 6"/>
    <property type="match status" value="1"/>
</dbReference>
<dbReference type="InterPro" id="IPR032675">
    <property type="entry name" value="LRR_dom_sf"/>
</dbReference>
<gene>
    <name evidence="3" type="ORF">FA15DRAFT_284203</name>
</gene>
<dbReference type="Gene3D" id="1.20.1280.50">
    <property type="match status" value="1"/>
</dbReference>
<accession>A0A5C3L9E1</accession>
<sequence>MRLLPFCIDRPATSLDLQRSNLQKAMEKSIETFLAQVEQHCHGTTIAESRKTQKQIDACINTLNSLMNRLTPILHLPPELLSKIFYVLRDSCRYSNSKGRKSWMRVAQVCRAWRHIALDDSGLWATIDTEDGYRCASELLKRSRNSLISLTTKSQAFRLTFGPRTPLFSTFRSGSRIETLVFKLGHRHADYSNNNILKKFLSSSGQHLKTLQIHFERLGHVYSRTRKPYFTFPEKPFGGSAPALRRLHLARCKLQSNPTFIRNVVVLGLSSVTFAPSFSMENLLVAFEDMSNLEYLNLQWSLPKTPITWRSRPQTSLQQLKQLSVKDTCLLCSKFISAISVPPSTALIISVCADEAIAEFGYRRQHTARDFSQLISHAQALSPRPLNAQETLSPSPYLTVSIFTPTNARTEIWGWTEDVPPQELSIMARHPKIPRIQIILDDTLTTTSHRDAITAFPLHATKTLRTSSFKFNFKNLWADHFSLLPVVSTLIVANSDEYDLAEILLHDSGMESLRKTKYGFTQAPRSNRQDSRPCVTRFPHLKTLVLDGMDMGGDLPLEDQLSHVLLNAFRMRKKTGSVLTRLELLGCRNVSQTDVDRLRPVVNEILWDGLSLYDEPDLESSVDSDSDSDSSESSTDDSEDGELPSSSSDEQFGPNSSTSDNSY</sequence>
<feature type="compositionally biased region" description="Acidic residues" evidence="1">
    <location>
        <begin position="615"/>
        <end position="642"/>
    </location>
</feature>
<dbReference type="Pfam" id="PF12937">
    <property type="entry name" value="F-box-like"/>
    <property type="match status" value="1"/>
</dbReference>
<feature type="region of interest" description="Disordered" evidence="1">
    <location>
        <begin position="615"/>
        <end position="663"/>
    </location>
</feature>
<protein>
    <recommendedName>
        <fullName evidence="2">F-box domain-containing protein</fullName>
    </recommendedName>
</protein>
<keyword evidence="4" id="KW-1185">Reference proteome</keyword>